<dbReference type="GO" id="GO:0006002">
    <property type="term" value="P:fructose 6-phosphate metabolic process"/>
    <property type="evidence" value="ECO:0007669"/>
    <property type="project" value="TreeGrafter"/>
</dbReference>
<keyword evidence="3" id="KW-0413">Isomerase</keyword>
<dbReference type="PROSITE" id="PS51464">
    <property type="entry name" value="SIS"/>
    <property type="match status" value="1"/>
</dbReference>
<dbReference type="EMBL" id="CP002628">
    <property type="protein sequence ID" value="AEB07382.1"/>
    <property type="molecule type" value="Genomic_DNA"/>
</dbReference>
<dbReference type="InterPro" id="IPR001347">
    <property type="entry name" value="SIS_dom"/>
</dbReference>
<dbReference type="GO" id="GO:0097367">
    <property type="term" value="F:carbohydrate derivative binding"/>
    <property type="evidence" value="ECO:0007669"/>
    <property type="project" value="InterPro"/>
</dbReference>
<dbReference type="KEGG" id="cgo:Corgl_1281"/>
<dbReference type="STRING" id="700015.Corgl_1281"/>
<dbReference type="RefSeq" id="WP_013709125.1">
    <property type="nucleotide sequence ID" value="NC_015389.1"/>
</dbReference>
<sequence>MMSSAMFGYIRETPSVLSRIIEQRASICAPFVEAMRDAPIERIYIIGSGTSFHAGISAQTFIQEVIGCPVSPMYPTHFAREAPLADPRALVIGVSQGGQSLSTVAGLDAAAARGMRTAALSANPSALIFEHAETRIMLEVGEEACGAKTKGYCGSIATLMLMLAELARATGQVAPAELDVSIARMRRVIDNMPPVISEADSWYRRIEADLVSARRIIVVGYDAIYGDVLEGALKILETVRQGVSGYDIEEFFHGIYNSISAESHLFILGSEGAYKARAQRLIEILSEWTPHTHLIADPNGVEAPSERDLIVHLVDDPLFSCWEYILPLQVIACRAAQSLGIDPAIPKDPRFHERIGSKAPVAESGSVTSSR</sequence>
<protein>
    <submittedName>
        <fullName evidence="3">Sugar isomerase (SIS)</fullName>
    </submittedName>
</protein>
<proteinExistence type="predicted"/>
<accession>F2N8J9</accession>
<evidence type="ECO:0000259" key="2">
    <source>
        <dbReference type="PROSITE" id="PS51464"/>
    </source>
</evidence>
<dbReference type="eggNOG" id="COG0449">
    <property type="taxonomic scope" value="Bacteria"/>
</dbReference>
<dbReference type="InterPro" id="IPR035466">
    <property type="entry name" value="GlmS/AgaS_SIS"/>
</dbReference>
<dbReference type="PANTHER" id="PTHR10937">
    <property type="entry name" value="GLUCOSAMINE--FRUCTOSE-6-PHOSPHATE AMINOTRANSFERASE, ISOMERIZING"/>
    <property type="match status" value="1"/>
</dbReference>
<dbReference type="PANTHER" id="PTHR10937:SF17">
    <property type="entry name" value="GLUCOSAMINE-FRUCTOSE-6-PHOSPHATE AMINOTRANSFERASE"/>
    <property type="match status" value="1"/>
</dbReference>
<feature type="domain" description="SIS" evidence="2">
    <location>
        <begin position="31"/>
        <end position="175"/>
    </location>
</feature>
<keyword evidence="1" id="KW-0677">Repeat</keyword>
<dbReference type="SUPFAM" id="SSF53697">
    <property type="entry name" value="SIS domain"/>
    <property type="match status" value="1"/>
</dbReference>
<dbReference type="GO" id="GO:0016853">
    <property type="term" value="F:isomerase activity"/>
    <property type="evidence" value="ECO:0007669"/>
    <property type="project" value="UniProtKB-KW"/>
</dbReference>
<dbReference type="GO" id="GO:0006047">
    <property type="term" value="P:UDP-N-acetylglucosamine metabolic process"/>
    <property type="evidence" value="ECO:0007669"/>
    <property type="project" value="TreeGrafter"/>
</dbReference>
<dbReference type="Pfam" id="PF01380">
    <property type="entry name" value="SIS"/>
    <property type="match status" value="1"/>
</dbReference>
<organism evidence="3 4">
    <name type="scientific">Coriobacterium glomerans (strain ATCC 49209 / DSM 20642 / JCM 10262 / PW2)</name>
    <dbReference type="NCBI Taxonomy" id="700015"/>
    <lineage>
        <taxon>Bacteria</taxon>
        <taxon>Bacillati</taxon>
        <taxon>Actinomycetota</taxon>
        <taxon>Coriobacteriia</taxon>
        <taxon>Coriobacteriales</taxon>
        <taxon>Coriobacteriaceae</taxon>
        <taxon>Coriobacterium</taxon>
    </lineage>
</organism>
<reference evidence="4" key="1">
    <citation type="journal article" date="2013" name="Stand. Genomic Sci.">
        <title>Complete genome sequence of Coriobacterium glomerans type strain (PW2(T)) from the midgut of Pyrrhocoris apterus L. (red soldier bug).</title>
        <authorList>
            <person name="Stackebrandt E."/>
            <person name="Zeytun A."/>
            <person name="Lapidus A."/>
            <person name="Nolan M."/>
            <person name="Lucas S."/>
            <person name="Hammon N."/>
            <person name="Deshpande S."/>
            <person name="Cheng J.F."/>
            <person name="Tapia R."/>
            <person name="Goodwin L.A."/>
            <person name="Pitluck S."/>
            <person name="Liolios K."/>
            <person name="Pagani I."/>
            <person name="Ivanova N."/>
            <person name="Mavromatis K."/>
            <person name="Mikhailova N."/>
            <person name="Huntemann M."/>
            <person name="Pati A."/>
            <person name="Chen A."/>
            <person name="Palaniappan K."/>
            <person name="Chang Y.J."/>
            <person name="Land M."/>
            <person name="Hauser L."/>
            <person name="Rohde M."/>
            <person name="Pukall R."/>
            <person name="Goker M."/>
            <person name="Detter J.C."/>
            <person name="Woyke T."/>
            <person name="Bristow J."/>
            <person name="Eisen J.A."/>
            <person name="Markowitz V."/>
            <person name="Hugenholtz P."/>
            <person name="Kyrpides N.C."/>
            <person name="Klenk H.P."/>
        </authorList>
    </citation>
    <scope>NUCLEOTIDE SEQUENCE</scope>
    <source>
        <strain evidence="4">ATCC 49209 / DSM 20642 / JCM 10262 / PW2</strain>
    </source>
</reference>
<dbReference type="CDD" id="cd05009">
    <property type="entry name" value="SIS_GlmS_GlmD_2"/>
    <property type="match status" value="1"/>
</dbReference>
<dbReference type="InterPro" id="IPR046348">
    <property type="entry name" value="SIS_dom_sf"/>
</dbReference>
<evidence type="ECO:0000313" key="3">
    <source>
        <dbReference type="EMBL" id="AEB07382.1"/>
    </source>
</evidence>
<gene>
    <name evidence="3" type="ordered locus">Corgl_1281</name>
</gene>
<dbReference type="GO" id="GO:0006487">
    <property type="term" value="P:protein N-linked glycosylation"/>
    <property type="evidence" value="ECO:0007669"/>
    <property type="project" value="TreeGrafter"/>
</dbReference>
<evidence type="ECO:0000256" key="1">
    <source>
        <dbReference type="ARBA" id="ARBA00022737"/>
    </source>
</evidence>
<name>F2N8J9_CORGP</name>
<keyword evidence="4" id="KW-1185">Reference proteome</keyword>
<dbReference type="HOGENOM" id="CLU_012520_1_0_11"/>
<dbReference type="AlphaFoldDB" id="F2N8J9"/>
<dbReference type="CDD" id="cd05008">
    <property type="entry name" value="SIS_GlmS_GlmD_1"/>
    <property type="match status" value="1"/>
</dbReference>
<dbReference type="Gene3D" id="3.40.50.10490">
    <property type="entry name" value="Glucose-6-phosphate isomerase like protein, domain 1"/>
    <property type="match status" value="2"/>
</dbReference>
<dbReference type="InterPro" id="IPR035490">
    <property type="entry name" value="GlmS/FrlB_SIS"/>
</dbReference>
<dbReference type="Proteomes" id="UP000006851">
    <property type="component" value="Chromosome"/>
</dbReference>
<dbReference type="GO" id="GO:0004360">
    <property type="term" value="F:glutamine-fructose-6-phosphate transaminase (isomerizing) activity"/>
    <property type="evidence" value="ECO:0007669"/>
    <property type="project" value="TreeGrafter"/>
</dbReference>
<evidence type="ECO:0000313" key="4">
    <source>
        <dbReference type="Proteomes" id="UP000006851"/>
    </source>
</evidence>